<dbReference type="GO" id="GO:0006606">
    <property type="term" value="P:protein import into nucleus"/>
    <property type="evidence" value="ECO:0007669"/>
    <property type="project" value="TreeGrafter"/>
</dbReference>
<dbReference type="EMBL" id="NQIK02000001">
    <property type="protein sequence ID" value="KAF7578269.1"/>
    <property type="molecule type" value="Genomic_DNA"/>
</dbReference>
<evidence type="ECO:0000313" key="5">
    <source>
        <dbReference type="Proteomes" id="UP000249757"/>
    </source>
</evidence>
<dbReference type="OrthoDB" id="5590473at2759"/>
<sequence>MPLQSLDTGWDFSSVIDLIDSGAHDTSSPALRPAAPAETSASQDGGVRLGSFSKLFESLGFTDDAPAPLPPLDPDSELSNSDDVLLPSPVLQPPRTPAKHEPEVEEQATNNTGLTKTQRKKARRRAEKEIEAELARQRVIQETLDQLAEDREQIDRQAQRASMRKQLSELVNTPKTDIDAPETPCKTSRAHSRSNVGAKLKPTTPSLALESDSTDAYRDQPQHPKTTDARISILKRPCALQVEALQPKTPTARPSILKRPSAPQPETPQQPQKVPVVVPSTAPAPNHPQYTTFGTLAPPQYVLAELQQPVQYTTPIHHGLVPRTVRPVTLPRTVSQPALAVQLPTTLTPNVVSFSGRRPPVTIRSQVDRHFNLLHKLLNTFPEDRKWLLAPMQLLNERSSSHGLHVFVDASNIIIGLKDMLRYHGLQHNSYDMSFDSLALLMERRRPVAKRFFAGSHREANPLPHVAKLVETSKAVGYDSVMQEQVLIVREDSEKKKFFNDVKKMGWHRATQLRSGSGSDSETGAPTPKTPSAPKWVEQGVDEILHLKMCQSIIDCEVPSTMVLATGDGAVAEMSDGFLAHVERALKRGWKVELISWGQQINSGYRKRQFRAKWAEQFTIIGLDQFLEDLIDTP</sequence>
<reference evidence="3" key="3">
    <citation type="journal article" date="2022" name="bioRxiv">
        <title>A global pangenome for the wheat fungal pathogen Pyrenophora tritici-repentis and prediction of effector protein structural homology.</title>
        <authorList>
            <person name="Moolhuijzen P."/>
            <person name="See P.T."/>
            <person name="Shi G."/>
            <person name="Powell H.R."/>
            <person name="Cockram J."/>
            <person name="Jorgensen L.N."/>
            <person name="Benslimane H."/>
            <person name="Strelkov S.E."/>
            <person name="Turner J."/>
            <person name="Liu Z."/>
            <person name="Moffat C.S."/>
        </authorList>
    </citation>
    <scope>NUCLEOTIDE SEQUENCE</scope>
    <source>
        <strain evidence="3">86-124</strain>
    </source>
</reference>
<dbReference type="GO" id="GO:0031267">
    <property type="term" value="F:small GTPase binding"/>
    <property type="evidence" value="ECO:0007669"/>
    <property type="project" value="TreeGrafter"/>
</dbReference>
<feature type="compositionally biased region" description="Polar residues" evidence="1">
    <location>
        <begin position="512"/>
        <end position="524"/>
    </location>
</feature>
<dbReference type="GO" id="GO:0005085">
    <property type="term" value="F:guanyl-nucleotide exchange factor activity"/>
    <property type="evidence" value="ECO:0007669"/>
    <property type="project" value="TreeGrafter"/>
</dbReference>
<dbReference type="EMBL" id="NRDI02000003">
    <property type="protein sequence ID" value="KAI1518031.1"/>
    <property type="molecule type" value="Genomic_DNA"/>
</dbReference>
<feature type="compositionally biased region" description="Basic and acidic residues" evidence="1">
    <location>
        <begin position="215"/>
        <end position="228"/>
    </location>
</feature>
<dbReference type="OMA" id="IMIGFKD"/>
<comment type="caution">
    <text evidence="2">The sequence shown here is derived from an EMBL/GenBank/DDBJ whole genome shotgun (WGS) entry which is preliminary data.</text>
</comment>
<feature type="region of interest" description="Disordered" evidence="1">
    <location>
        <begin position="60"/>
        <end position="130"/>
    </location>
</feature>
<dbReference type="GO" id="GO:0005634">
    <property type="term" value="C:nucleus"/>
    <property type="evidence" value="ECO:0007669"/>
    <property type="project" value="TreeGrafter"/>
</dbReference>
<dbReference type="PANTHER" id="PTHR15837">
    <property type="entry name" value="RAN GUANINE NUCLEOTIDE RELEASE FACTOR"/>
    <property type="match status" value="1"/>
</dbReference>
<dbReference type="PANTHER" id="PTHR15837:SF5">
    <property type="entry name" value="NYN DOMAIN-CONTAINING PROTEIN"/>
    <property type="match status" value="1"/>
</dbReference>
<dbReference type="Gene3D" id="3.40.50.1010">
    <property type="entry name" value="5'-nuclease"/>
    <property type="match status" value="1"/>
</dbReference>
<protein>
    <submittedName>
        <fullName evidence="2">Atrophin-1 multi-domain protein</fullName>
    </submittedName>
</protein>
<feature type="region of interest" description="Disordered" evidence="1">
    <location>
        <begin position="21"/>
        <end position="48"/>
    </location>
</feature>
<evidence type="ECO:0000313" key="4">
    <source>
        <dbReference type="Proteomes" id="UP000245464"/>
    </source>
</evidence>
<evidence type="ECO:0000256" key="1">
    <source>
        <dbReference type="SAM" id="MobiDB-lite"/>
    </source>
</evidence>
<dbReference type="AlphaFoldDB" id="A0A2W1HQK4"/>
<reference evidence="2 4" key="1">
    <citation type="journal article" date="2018" name="BMC Genomics">
        <title>Comparative genomics of the wheat fungal pathogen Pyrenophora tritici-repentis reveals chromosomal variations and genome plasticity.</title>
        <authorList>
            <person name="Moolhuijzen P."/>
            <person name="See P.T."/>
            <person name="Hane J.K."/>
            <person name="Shi G."/>
            <person name="Liu Z."/>
            <person name="Oliver R.P."/>
            <person name="Moffat C.S."/>
        </authorList>
    </citation>
    <scope>NUCLEOTIDE SEQUENCE [LARGE SCALE GENOMIC DNA]</scope>
    <source>
        <strain evidence="2">M4</strain>
    </source>
</reference>
<dbReference type="CDD" id="cd18724">
    <property type="entry name" value="PIN_LabA-like"/>
    <property type="match status" value="1"/>
</dbReference>
<feature type="compositionally biased region" description="Polar residues" evidence="1">
    <location>
        <begin position="107"/>
        <end position="116"/>
    </location>
</feature>
<organism evidence="2 4">
    <name type="scientific">Pyrenophora tritici-repentis</name>
    <dbReference type="NCBI Taxonomy" id="45151"/>
    <lineage>
        <taxon>Eukaryota</taxon>
        <taxon>Fungi</taxon>
        <taxon>Dikarya</taxon>
        <taxon>Ascomycota</taxon>
        <taxon>Pezizomycotina</taxon>
        <taxon>Dothideomycetes</taxon>
        <taxon>Pleosporomycetidae</taxon>
        <taxon>Pleosporales</taxon>
        <taxon>Pleosporineae</taxon>
        <taxon>Pleosporaceae</taxon>
        <taxon>Pyrenophora</taxon>
    </lineage>
</organism>
<dbReference type="InterPro" id="IPR007681">
    <property type="entry name" value="Mog1"/>
</dbReference>
<reference evidence="3" key="2">
    <citation type="submission" date="2021-05" db="EMBL/GenBank/DDBJ databases">
        <authorList>
            <person name="Moolhuijzen P.M."/>
            <person name="Moffat C.S."/>
        </authorList>
    </citation>
    <scope>NUCLEOTIDE SEQUENCE</scope>
    <source>
        <strain evidence="3">86-124</strain>
    </source>
</reference>
<evidence type="ECO:0000313" key="3">
    <source>
        <dbReference type="EMBL" id="KAI1518031.1"/>
    </source>
</evidence>
<keyword evidence="5" id="KW-1185">Reference proteome</keyword>
<name>A0A2W1HQK4_9PLEO</name>
<dbReference type="Proteomes" id="UP000249757">
    <property type="component" value="Unassembled WGS sequence"/>
</dbReference>
<accession>A0A2W1HQK4</accession>
<feature type="region of interest" description="Disordered" evidence="1">
    <location>
        <begin position="151"/>
        <end position="276"/>
    </location>
</feature>
<reference evidence="5" key="4">
    <citation type="journal article" date="2022" name="Microb. Genom.">
        <title>A global pangenome for the wheat fungal pathogen Pyrenophora tritici-repentis and prediction of effector protein structural homology.</title>
        <authorList>
            <person name="Moolhuijzen P.M."/>
            <person name="See P.T."/>
            <person name="Shi G."/>
            <person name="Powell H.R."/>
            <person name="Cockram J."/>
            <person name="Jorgensen L.N."/>
            <person name="Benslimane H."/>
            <person name="Strelkov S.E."/>
            <person name="Turner J."/>
            <person name="Liu Z."/>
            <person name="Moffat C.S."/>
        </authorList>
    </citation>
    <scope>NUCLEOTIDE SEQUENCE [LARGE SCALE GENOMIC DNA]</scope>
</reference>
<gene>
    <name evidence="3" type="ORF">Ptr86124_003332</name>
    <name evidence="2" type="ORF">PtrM4_025090</name>
</gene>
<feature type="region of interest" description="Disordered" evidence="1">
    <location>
        <begin position="510"/>
        <end position="535"/>
    </location>
</feature>
<proteinExistence type="predicted"/>
<dbReference type="Proteomes" id="UP000245464">
    <property type="component" value="Chromosome 1"/>
</dbReference>
<evidence type="ECO:0000313" key="2">
    <source>
        <dbReference type="EMBL" id="KAF7578269.1"/>
    </source>
</evidence>